<dbReference type="AlphaFoldDB" id="A0A9P9FLM5"/>
<proteinExistence type="predicted"/>
<dbReference type="OrthoDB" id="5427059at2759"/>
<name>A0A9P9FLM5_9HYPO</name>
<sequence length="215" mass="24790">MDTAVDCFLATLTDEALCGLVGDLDGEQDAVYSKSFHVWYNSHVAYSLFMTASCRQKDSNLWYMGYTLWEYPDTFKVHQWMPANATLRRHQHRSLHVTDSWPAWEMAQSLRQREDIFLAGGSWYWPRGGCDFSRTVGISEETQKSLIQKWEQDVERKLSMHASSIGLDRATKVRRLLDLNSAYLTESEIALNRNTLMLCASCTISLENDPRYPSK</sequence>
<evidence type="ECO:0000313" key="1">
    <source>
        <dbReference type="EMBL" id="KAH7165975.1"/>
    </source>
</evidence>
<dbReference type="Proteomes" id="UP000738349">
    <property type="component" value="Unassembled WGS sequence"/>
</dbReference>
<protein>
    <submittedName>
        <fullName evidence="1">Uncharacterized protein</fullName>
    </submittedName>
</protein>
<organism evidence="1 2">
    <name type="scientific">Dactylonectria macrodidyma</name>
    <dbReference type="NCBI Taxonomy" id="307937"/>
    <lineage>
        <taxon>Eukaryota</taxon>
        <taxon>Fungi</taxon>
        <taxon>Dikarya</taxon>
        <taxon>Ascomycota</taxon>
        <taxon>Pezizomycotina</taxon>
        <taxon>Sordariomycetes</taxon>
        <taxon>Hypocreomycetidae</taxon>
        <taxon>Hypocreales</taxon>
        <taxon>Nectriaceae</taxon>
        <taxon>Dactylonectria</taxon>
    </lineage>
</organism>
<dbReference type="EMBL" id="JAGMUV010000003">
    <property type="protein sequence ID" value="KAH7165975.1"/>
    <property type="molecule type" value="Genomic_DNA"/>
</dbReference>
<evidence type="ECO:0000313" key="2">
    <source>
        <dbReference type="Proteomes" id="UP000738349"/>
    </source>
</evidence>
<keyword evidence="2" id="KW-1185">Reference proteome</keyword>
<accession>A0A9P9FLM5</accession>
<gene>
    <name evidence="1" type="ORF">EDB81DRAFT_268958</name>
</gene>
<comment type="caution">
    <text evidence="1">The sequence shown here is derived from an EMBL/GenBank/DDBJ whole genome shotgun (WGS) entry which is preliminary data.</text>
</comment>
<reference evidence="1" key="1">
    <citation type="journal article" date="2021" name="Nat. Commun.">
        <title>Genetic determinants of endophytism in the Arabidopsis root mycobiome.</title>
        <authorList>
            <person name="Mesny F."/>
            <person name="Miyauchi S."/>
            <person name="Thiergart T."/>
            <person name="Pickel B."/>
            <person name="Atanasova L."/>
            <person name="Karlsson M."/>
            <person name="Huettel B."/>
            <person name="Barry K.W."/>
            <person name="Haridas S."/>
            <person name="Chen C."/>
            <person name="Bauer D."/>
            <person name="Andreopoulos W."/>
            <person name="Pangilinan J."/>
            <person name="LaButti K."/>
            <person name="Riley R."/>
            <person name="Lipzen A."/>
            <person name="Clum A."/>
            <person name="Drula E."/>
            <person name="Henrissat B."/>
            <person name="Kohler A."/>
            <person name="Grigoriev I.V."/>
            <person name="Martin F.M."/>
            <person name="Hacquard S."/>
        </authorList>
    </citation>
    <scope>NUCLEOTIDE SEQUENCE</scope>
    <source>
        <strain evidence="1">MPI-CAGE-AT-0147</strain>
    </source>
</reference>